<feature type="transmembrane region" description="Helical" evidence="1">
    <location>
        <begin position="36"/>
        <end position="57"/>
    </location>
</feature>
<dbReference type="RefSeq" id="WP_093358696.1">
    <property type="nucleotide sequence ID" value="NZ_FOLG01000001.1"/>
</dbReference>
<feature type="transmembrane region" description="Helical" evidence="1">
    <location>
        <begin position="125"/>
        <end position="142"/>
    </location>
</feature>
<dbReference type="AlphaFoldDB" id="A0A1I1DK43"/>
<evidence type="ECO:0000313" key="2">
    <source>
        <dbReference type="EMBL" id="SFB74816.1"/>
    </source>
</evidence>
<reference evidence="2 3" key="1">
    <citation type="submission" date="2016-10" db="EMBL/GenBank/DDBJ databases">
        <authorList>
            <person name="de Groot N.N."/>
        </authorList>
    </citation>
    <scope>NUCLEOTIDE SEQUENCE [LARGE SCALE GENOMIC DNA]</scope>
    <source>
        <strain evidence="2 3">DSM 19548</strain>
    </source>
</reference>
<accession>A0A1I1DK43</accession>
<keyword evidence="1" id="KW-0472">Membrane</keyword>
<evidence type="ECO:0000256" key="1">
    <source>
        <dbReference type="SAM" id="Phobius"/>
    </source>
</evidence>
<keyword evidence="1" id="KW-0812">Transmembrane</keyword>
<dbReference type="EMBL" id="FOLG01000001">
    <property type="protein sequence ID" value="SFB74816.1"/>
    <property type="molecule type" value="Genomic_DNA"/>
</dbReference>
<keyword evidence="3" id="KW-1185">Reference proteome</keyword>
<name>A0A1I1DK43_9RHOB</name>
<organism evidence="2 3">
    <name type="scientific">Tropicimonas isoalkanivorans</name>
    <dbReference type="NCBI Taxonomy" id="441112"/>
    <lineage>
        <taxon>Bacteria</taxon>
        <taxon>Pseudomonadati</taxon>
        <taxon>Pseudomonadota</taxon>
        <taxon>Alphaproteobacteria</taxon>
        <taxon>Rhodobacterales</taxon>
        <taxon>Roseobacteraceae</taxon>
        <taxon>Tropicimonas</taxon>
    </lineage>
</organism>
<dbReference type="InterPro" id="IPR047784">
    <property type="entry name" value="TrgA"/>
</dbReference>
<proteinExistence type="predicted"/>
<dbReference type="OrthoDB" id="7869508at2"/>
<dbReference type="Proteomes" id="UP000198728">
    <property type="component" value="Unassembled WGS sequence"/>
</dbReference>
<evidence type="ECO:0008006" key="4">
    <source>
        <dbReference type="Google" id="ProtNLM"/>
    </source>
</evidence>
<dbReference type="NCBIfam" id="NF033773">
    <property type="entry name" value="tellur_TrgA"/>
    <property type="match status" value="1"/>
</dbReference>
<gene>
    <name evidence="2" type="ORF">SAMN04488094_101268</name>
</gene>
<keyword evidence="1" id="KW-1133">Transmembrane helix</keyword>
<dbReference type="STRING" id="441112.SAMN04488094_101268"/>
<feature type="transmembrane region" description="Helical" evidence="1">
    <location>
        <begin position="69"/>
        <end position="89"/>
    </location>
</feature>
<evidence type="ECO:0000313" key="3">
    <source>
        <dbReference type="Proteomes" id="UP000198728"/>
    </source>
</evidence>
<sequence>MPTAAKLFAAIAFGFVAFFASEIYKTLLPDGTQSGLLSPINTLVGIFCGWMIMGRLAGRGYYSAAGSGVRTIAVALFYALLIWSCYEMLKRSMGMRYEGPMDALAAMMVLIADYFQLMLTDLQMPIVLLVGGILAAFLAEWASERWA</sequence>
<protein>
    <recommendedName>
        <fullName evidence="4">Tellurium resistance protein</fullName>
    </recommendedName>
</protein>
<feature type="transmembrane region" description="Helical" evidence="1">
    <location>
        <begin position="6"/>
        <end position="24"/>
    </location>
</feature>